<keyword evidence="5" id="KW-0067">ATP-binding</keyword>
<dbReference type="NCBIfam" id="TIGR00614">
    <property type="entry name" value="recQ_fam"/>
    <property type="match status" value="1"/>
</dbReference>
<dbReference type="GO" id="GO:0005737">
    <property type="term" value="C:cytoplasm"/>
    <property type="evidence" value="ECO:0007669"/>
    <property type="project" value="TreeGrafter"/>
</dbReference>
<dbReference type="Gene3D" id="3.40.50.300">
    <property type="entry name" value="P-loop containing nucleotide triphosphate hydrolases"/>
    <property type="match status" value="2"/>
</dbReference>
<keyword evidence="7" id="KW-0413">Isomerase</keyword>
<keyword evidence="4 12" id="KW-0347">Helicase</keyword>
<accession>A0A6I2UJR1</accession>
<comment type="catalytic activity">
    <reaction evidence="8">
        <text>Couples ATP hydrolysis with the unwinding of duplex DNA by translocating in the 3'-5' direction.</text>
        <dbReference type="EC" id="5.6.2.4"/>
    </reaction>
</comment>
<dbReference type="SMART" id="SM00487">
    <property type="entry name" value="DEXDc"/>
    <property type="match status" value="1"/>
</dbReference>
<dbReference type="InterPro" id="IPR027417">
    <property type="entry name" value="P-loop_NTPase"/>
</dbReference>
<evidence type="ECO:0000259" key="10">
    <source>
        <dbReference type="PROSITE" id="PS51192"/>
    </source>
</evidence>
<evidence type="ECO:0000313" key="13">
    <source>
        <dbReference type="Proteomes" id="UP000433181"/>
    </source>
</evidence>
<evidence type="ECO:0000256" key="4">
    <source>
        <dbReference type="ARBA" id="ARBA00022806"/>
    </source>
</evidence>
<dbReference type="InterPro" id="IPR001650">
    <property type="entry name" value="Helicase_C-like"/>
</dbReference>
<reference evidence="12 13" key="1">
    <citation type="submission" date="2019-08" db="EMBL/GenBank/DDBJ databases">
        <title>In-depth cultivation of the pig gut microbiome towards novel bacterial diversity and tailored functional studies.</title>
        <authorList>
            <person name="Wylensek D."/>
            <person name="Hitch T.C.A."/>
            <person name="Clavel T."/>
        </authorList>
    </citation>
    <scope>NUCLEOTIDE SEQUENCE [LARGE SCALE GENOMIC DNA]</scope>
    <source>
        <strain evidence="12 13">WCA-693-APC-5D-A</strain>
    </source>
</reference>
<dbReference type="Pfam" id="PF00271">
    <property type="entry name" value="Helicase_C"/>
    <property type="match status" value="1"/>
</dbReference>
<dbReference type="CDD" id="cd17920">
    <property type="entry name" value="DEXHc_RecQ"/>
    <property type="match status" value="1"/>
</dbReference>
<evidence type="ECO:0000256" key="9">
    <source>
        <dbReference type="ARBA" id="ARBA00034808"/>
    </source>
</evidence>
<evidence type="ECO:0000256" key="3">
    <source>
        <dbReference type="ARBA" id="ARBA00022801"/>
    </source>
</evidence>
<dbReference type="EC" id="5.6.2.4" evidence="9"/>
<keyword evidence="3" id="KW-0378">Hydrolase</keyword>
<dbReference type="PANTHER" id="PTHR13710:SF105">
    <property type="entry name" value="ATP-DEPENDENT DNA HELICASE Q1"/>
    <property type="match status" value="1"/>
</dbReference>
<dbReference type="GO" id="GO:0005524">
    <property type="term" value="F:ATP binding"/>
    <property type="evidence" value="ECO:0007669"/>
    <property type="project" value="UniProtKB-KW"/>
</dbReference>
<dbReference type="AlphaFoldDB" id="A0A6I2UJR1"/>
<keyword evidence="13" id="KW-1185">Reference proteome</keyword>
<evidence type="ECO:0000256" key="7">
    <source>
        <dbReference type="ARBA" id="ARBA00023235"/>
    </source>
</evidence>
<feature type="domain" description="Helicase C-terminal" evidence="11">
    <location>
        <begin position="230"/>
        <end position="382"/>
    </location>
</feature>
<evidence type="ECO:0000256" key="8">
    <source>
        <dbReference type="ARBA" id="ARBA00034617"/>
    </source>
</evidence>
<comment type="caution">
    <text evidence="12">The sequence shown here is derived from an EMBL/GenBank/DDBJ whole genome shotgun (WGS) entry which is preliminary data.</text>
</comment>
<feature type="domain" description="Helicase ATP-binding" evidence="10">
    <location>
        <begin position="29"/>
        <end position="206"/>
    </location>
</feature>
<keyword evidence="6" id="KW-0238">DNA-binding</keyword>
<dbReference type="GO" id="GO:0016787">
    <property type="term" value="F:hydrolase activity"/>
    <property type="evidence" value="ECO:0007669"/>
    <property type="project" value="UniProtKB-KW"/>
</dbReference>
<dbReference type="GO" id="GO:0009378">
    <property type="term" value="F:four-way junction helicase activity"/>
    <property type="evidence" value="ECO:0007669"/>
    <property type="project" value="TreeGrafter"/>
</dbReference>
<evidence type="ECO:0000313" key="12">
    <source>
        <dbReference type="EMBL" id="MSU09965.1"/>
    </source>
</evidence>
<dbReference type="Proteomes" id="UP000433181">
    <property type="component" value="Unassembled WGS sequence"/>
</dbReference>
<dbReference type="GO" id="GO:0005694">
    <property type="term" value="C:chromosome"/>
    <property type="evidence" value="ECO:0007669"/>
    <property type="project" value="TreeGrafter"/>
</dbReference>
<dbReference type="GO" id="GO:0000724">
    <property type="term" value="P:double-strand break repair via homologous recombination"/>
    <property type="evidence" value="ECO:0007669"/>
    <property type="project" value="TreeGrafter"/>
</dbReference>
<proteinExistence type="inferred from homology"/>
<protein>
    <recommendedName>
        <fullName evidence="9">DNA 3'-5' helicase</fullName>
        <ecNumber evidence="9">5.6.2.4</ecNumber>
    </recommendedName>
</protein>
<evidence type="ECO:0000256" key="6">
    <source>
        <dbReference type="ARBA" id="ARBA00023125"/>
    </source>
</evidence>
<evidence type="ECO:0000259" key="11">
    <source>
        <dbReference type="PROSITE" id="PS51194"/>
    </source>
</evidence>
<evidence type="ECO:0000256" key="5">
    <source>
        <dbReference type="ARBA" id="ARBA00022840"/>
    </source>
</evidence>
<dbReference type="InterPro" id="IPR011545">
    <property type="entry name" value="DEAD/DEAH_box_helicase_dom"/>
</dbReference>
<dbReference type="PANTHER" id="PTHR13710">
    <property type="entry name" value="DNA HELICASE RECQ FAMILY MEMBER"/>
    <property type="match status" value="1"/>
</dbReference>
<dbReference type="Pfam" id="PF00270">
    <property type="entry name" value="DEAD"/>
    <property type="match status" value="1"/>
</dbReference>
<organism evidence="12 13">
    <name type="scientific">Anaerovibrio slackiae</name>
    <dbReference type="NCBI Taxonomy" id="2652309"/>
    <lineage>
        <taxon>Bacteria</taxon>
        <taxon>Bacillati</taxon>
        <taxon>Bacillota</taxon>
        <taxon>Negativicutes</taxon>
        <taxon>Selenomonadales</taxon>
        <taxon>Selenomonadaceae</taxon>
        <taxon>Anaerovibrio</taxon>
    </lineage>
</organism>
<dbReference type="InterPro" id="IPR014001">
    <property type="entry name" value="Helicase_ATP-bd"/>
</dbReference>
<gene>
    <name evidence="12" type="ORF">FYJ84_13415</name>
</gene>
<comment type="similarity">
    <text evidence="1">Belongs to the helicase family. RecQ subfamily.</text>
</comment>
<dbReference type="InterPro" id="IPR004589">
    <property type="entry name" value="DNA_helicase_ATP-dep_RecQ"/>
</dbReference>
<dbReference type="SUPFAM" id="SSF52540">
    <property type="entry name" value="P-loop containing nucleoside triphosphate hydrolases"/>
    <property type="match status" value="1"/>
</dbReference>
<evidence type="ECO:0000256" key="2">
    <source>
        <dbReference type="ARBA" id="ARBA00022741"/>
    </source>
</evidence>
<name>A0A6I2UJR1_9FIRM</name>
<dbReference type="EMBL" id="VUNR01000043">
    <property type="protein sequence ID" value="MSU09965.1"/>
    <property type="molecule type" value="Genomic_DNA"/>
</dbReference>
<dbReference type="GO" id="GO:0043138">
    <property type="term" value="F:3'-5' DNA helicase activity"/>
    <property type="evidence" value="ECO:0007669"/>
    <property type="project" value="UniProtKB-EC"/>
</dbReference>
<dbReference type="GO" id="GO:0003677">
    <property type="term" value="F:DNA binding"/>
    <property type="evidence" value="ECO:0007669"/>
    <property type="project" value="UniProtKB-KW"/>
</dbReference>
<dbReference type="PROSITE" id="PS51192">
    <property type="entry name" value="HELICASE_ATP_BIND_1"/>
    <property type="match status" value="1"/>
</dbReference>
<dbReference type="PROSITE" id="PS51194">
    <property type="entry name" value="HELICASE_CTER"/>
    <property type="match status" value="1"/>
</dbReference>
<dbReference type="InterPro" id="IPR002464">
    <property type="entry name" value="DNA/RNA_helicase_DEAH_CS"/>
</dbReference>
<keyword evidence="2" id="KW-0547">Nucleotide-binding</keyword>
<sequence length="664" mass="77409">MNMRDIDADFKRYFPNLNFKLKCFQKNVIENVTKVGNTLCIMPTGGGKSVIYWMAAMECDGITIVVSPLTALIEEQASKLREQGHEVLVFHSGINLKRQMEALTNFAKGNINPKFIFVSPEKIATDGYFEFCLKKRSNNIHLMVIDEVHCVSQWGMSFRPFYKRIPEFLNCLFGVNSWCKVLALTATLNPLELGDICTAFNIERQNIIKDKILMRNEIQLHVNKFTNEDEKEEYFWNLLKRHAGEKILVYLYRKKGERGVEWLYEKAISKGYNAGYFHGDMVSAKRMELIELYRSGEIDVMFATNAFGMGIDISDIRVVIHFMIPESAEQYYQEVGRAARDGYGANAYLLYSNKNIDVKRTHFINNSFPKENELRDVYKKIAKKVGYVVCPYFEDETIQKCLPYYLKAGLLNIECKGFSGIAELYDIENLRLKKYYESTKSKGFVRTLTKNNIDAEELSNLVYDSVFSGDAKLNKPLERWLVFKINSVEITDDKMQLMLKDIEEKKKYKNELLDYLIYILEENDNSQKWHQDIAAYLGMDKYELGRIYTTVDGNHVRSKSEVIICDLLAKSNIQYKYEERLEYEPGQVINPDFTVYLADGRVFYWEHLGCLGQEEYDDNWAKKMKVYEEYFPGKLVKTYESGTISKDAERLIKNIFSLRLYTEQ</sequence>
<dbReference type="SMART" id="SM00490">
    <property type="entry name" value="HELICc"/>
    <property type="match status" value="1"/>
</dbReference>
<evidence type="ECO:0000256" key="1">
    <source>
        <dbReference type="ARBA" id="ARBA00005446"/>
    </source>
</evidence>
<dbReference type="PROSITE" id="PS00690">
    <property type="entry name" value="DEAH_ATP_HELICASE"/>
    <property type="match status" value="1"/>
</dbReference>